<evidence type="ECO:0000313" key="1">
    <source>
        <dbReference type="EMBL" id="KAJ9061032.1"/>
    </source>
</evidence>
<reference evidence="1" key="1">
    <citation type="submission" date="2022-04" db="EMBL/GenBank/DDBJ databases">
        <title>Genome of the entomopathogenic fungus Entomophthora muscae.</title>
        <authorList>
            <person name="Elya C."/>
            <person name="Lovett B.R."/>
            <person name="Lee E."/>
            <person name="Macias A.M."/>
            <person name="Hajek A.E."/>
            <person name="De Bivort B.L."/>
            <person name="Kasson M.T."/>
            <person name="De Fine Licht H.H."/>
            <person name="Stajich J.E."/>
        </authorList>
    </citation>
    <scope>NUCLEOTIDE SEQUENCE</scope>
    <source>
        <strain evidence="1">Berkeley</strain>
    </source>
</reference>
<evidence type="ECO:0000313" key="2">
    <source>
        <dbReference type="Proteomes" id="UP001165960"/>
    </source>
</evidence>
<protein>
    <submittedName>
        <fullName evidence="1">Uncharacterized protein</fullName>
    </submittedName>
</protein>
<sequence length="200" mass="22727">MAVVYGGITFTKTLPYHALNNGIEKYRFDYSIHKGSRWSGGSGDFRAAHEISSGVPASECYRSGETQFCLSEINRKISFQWMSPQLIKESNFWNTFTIKGESNLSNTIKLSEIPSFNIPAFFTENKYNNPNNTCWDVSMSNIRAYTKPVNAWLGRFHLLVSFRLDIFPPNFALPNSTKFYGLKLPISLEDGRCSSIYGIE</sequence>
<gene>
    <name evidence="1" type="ORF">DSO57_1024697</name>
</gene>
<accession>A0ACC2SFF4</accession>
<proteinExistence type="predicted"/>
<comment type="caution">
    <text evidence="1">The sequence shown here is derived from an EMBL/GenBank/DDBJ whole genome shotgun (WGS) entry which is preliminary data.</text>
</comment>
<organism evidence="1 2">
    <name type="scientific">Entomophthora muscae</name>
    <dbReference type="NCBI Taxonomy" id="34485"/>
    <lineage>
        <taxon>Eukaryota</taxon>
        <taxon>Fungi</taxon>
        <taxon>Fungi incertae sedis</taxon>
        <taxon>Zoopagomycota</taxon>
        <taxon>Entomophthoromycotina</taxon>
        <taxon>Entomophthoromycetes</taxon>
        <taxon>Entomophthorales</taxon>
        <taxon>Entomophthoraceae</taxon>
        <taxon>Entomophthora</taxon>
    </lineage>
</organism>
<dbReference type="EMBL" id="QTSX02005105">
    <property type="protein sequence ID" value="KAJ9061032.1"/>
    <property type="molecule type" value="Genomic_DNA"/>
</dbReference>
<keyword evidence="2" id="KW-1185">Reference proteome</keyword>
<dbReference type="Proteomes" id="UP001165960">
    <property type="component" value="Unassembled WGS sequence"/>
</dbReference>
<name>A0ACC2SFF4_9FUNG</name>